<dbReference type="EMBL" id="CADCTW010000213">
    <property type="protein sequence ID" value="CAA9363647.1"/>
    <property type="molecule type" value="Genomic_DNA"/>
</dbReference>
<evidence type="ECO:0000256" key="5">
    <source>
        <dbReference type="ARBA" id="ARBA00022927"/>
    </source>
</evidence>
<dbReference type="GO" id="GO:0033281">
    <property type="term" value="C:TAT protein transport complex"/>
    <property type="evidence" value="ECO:0007669"/>
    <property type="project" value="UniProtKB-UniRule"/>
</dbReference>
<keyword evidence="3 9" id="KW-1003">Cell membrane</keyword>
<keyword evidence="5 9" id="KW-0653">Protein transport</keyword>
<gene>
    <name evidence="9" type="primary">tatA</name>
    <name evidence="10" type="ORF">AVDCRST_MAG68-4663</name>
</gene>
<evidence type="ECO:0000256" key="1">
    <source>
        <dbReference type="ARBA" id="ARBA00004162"/>
    </source>
</evidence>
<evidence type="ECO:0000256" key="8">
    <source>
        <dbReference type="ARBA" id="ARBA00023136"/>
    </source>
</evidence>
<evidence type="ECO:0000256" key="7">
    <source>
        <dbReference type="ARBA" id="ARBA00023010"/>
    </source>
</evidence>
<dbReference type="InterPro" id="IPR003369">
    <property type="entry name" value="TatA/B/E"/>
</dbReference>
<dbReference type="PANTHER" id="PTHR42982">
    <property type="entry name" value="SEC-INDEPENDENT PROTEIN TRANSLOCASE PROTEIN TATA"/>
    <property type="match status" value="1"/>
</dbReference>
<dbReference type="GO" id="GO:0008320">
    <property type="term" value="F:protein transmembrane transporter activity"/>
    <property type="evidence" value="ECO:0007669"/>
    <property type="project" value="UniProtKB-UniRule"/>
</dbReference>
<keyword evidence="7 9" id="KW-0811">Translocation</keyword>
<accession>A0A6J4MPJ8</accession>
<comment type="subcellular location">
    <subcellularLocation>
        <location evidence="1 9">Cell membrane</location>
        <topology evidence="1 9">Single-pass membrane protein</topology>
    </subcellularLocation>
</comment>
<keyword evidence="8 9" id="KW-0472">Membrane</keyword>
<dbReference type="GO" id="GO:0043953">
    <property type="term" value="P:protein transport by the Tat complex"/>
    <property type="evidence" value="ECO:0007669"/>
    <property type="project" value="UniProtKB-UniRule"/>
</dbReference>
<evidence type="ECO:0000256" key="9">
    <source>
        <dbReference type="HAMAP-Rule" id="MF_00236"/>
    </source>
</evidence>
<dbReference type="HAMAP" id="MF_00236">
    <property type="entry name" value="TatA_E"/>
    <property type="match status" value="1"/>
</dbReference>
<dbReference type="PANTHER" id="PTHR42982:SF1">
    <property type="entry name" value="SEC-INDEPENDENT PROTEIN TRANSLOCASE PROTEIN TATA"/>
    <property type="match status" value="1"/>
</dbReference>
<comment type="subunit">
    <text evidence="9">Forms a complex with TatC.</text>
</comment>
<comment type="similarity">
    <text evidence="9">Belongs to the TatA/E family.</text>
</comment>
<proteinExistence type="inferred from homology"/>
<dbReference type="Gene3D" id="1.20.5.3310">
    <property type="match status" value="1"/>
</dbReference>
<evidence type="ECO:0000256" key="3">
    <source>
        <dbReference type="ARBA" id="ARBA00022475"/>
    </source>
</evidence>
<dbReference type="NCBIfam" id="TIGR01411">
    <property type="entry name" value="tatAE"/>
    <property type="match status" value="1"/>
</dbReference>
<protein>
    <recommendedName>
        <fullName evidence="9">Sec-independent protein translocase protein TatA</fullName>
    </recommendedName>
</protein>
<organism evidence="10">
    <name type="scientific">uncultured Gemmatimonadota bacterium</name>
    <dbReference type="NCBI Taxonomy" id="203437"/>
    <lineage>
        <taxon>Bacteria</taxon>
        <taxon>Pseudomonadati</taxon>
        <taxon>Gemmatimonadota</taxon>
        <taxon>environmental samples</taxon>
    </lineage>
</organism>
<dbReference type="AlphaFoldDB" id="A0A6J4MPJ8"/>
<sequence>MPFGLGFGETVIIFAVFLLLFGAKRLPELASGMGKGIRDFKRAINGLDENAIQANADQNYLQTAPAAAAPAVAAPVAAAPAAEAEKAAQ</sequence>
<reference evidence="10" key="1">
    <citation type="submission" date="2020-02" db="EMBL/GenBank/DDBJ databases">
        <authorList>
            <person name="Meier V. D."/>
        </authorList>
    </citation>
    <scope>NUCLEOTIDE SEQUENCE</scope>
    <source>
        <strain evidence="10">AVDCRST_MAG68</strain>
    </source>
</reference>
<feature type="transmembrane region" description="Helical" evidence="9">
    <location>
        <begin position="6"/>
        <end position="23"/>
    </location>
</feature>
<keyword evidence="2 9" id="KW-0813">Transport</keyword>
<keyword evidence="4 9" id="KW-0812">Transmembrane</keyword>
<evidence type="ECO:0000256" key="6">
    <source>
        <dbReference type="ARBA" id="ARBA00022989"/>
    </source>
</evidence>
<dbReference type="Pfam" id="PF02416">
    <property type="entry name" value="TatA_B_E"/>
    <property type="match status" value="1"/>
</dbReference>
<keyword evidence="6 9" id="KW-1133">Transmembrane helix</keyword>
<evidence type="ECO:0000313" key="10">
    <source>
        <dbReference type="EMBL" id="CAA9363647.1"/>
    </source>
</evidence>
<evidence type="ECO:0000256" key="2">
    <source>
        <dbReference type="ARBA" id="ARBA00022448"/>
    </source>
</evidence>
<name>A0A6J4MPJ8_9BACT</name>
<evidence type="ECO:0000256" key="4">
    <source>
        <dbReference type="ARBA" id="ARBA00022692"/>
    </source>
</evidence>
<comment type="function">
    <text evidence="9">Part of the twin-arginine translocation (Tat) system that transports large folded proteins containing a characteristic twin-arginine motif in their signal peptide across membranes. TatA could form the protein-conducting channel of the Tat system.</text>
</comment>
<dbReference type="InterPro" id="IPR006312">
    <property type="entry name" value="TatA/E"/>
</dbReference>